<dbReference type="STRING" id="159449.B4N89_29930"/>
<dbReference type="GO" id="GO:0015385">
    <property type="term" value="F:sodium:proton antiporter activity"/>
    <property type="evidence" value="ECO:0007669"/>
    <property type="project" value="TreeGrafter"/>
</dbReference>
<evidence type="ECO:0000256" key="6">
    <source>
        <dbReference type="ARBA" id="ARBA00022989"/>
    </source>
</evidence>
<evidence type="ECO:0000313" key="9">
    <source>
        <dbReference type="EMBL" id="OPC84582.1"/>
    </source>
</evidence>
<gene>
    <name evidence="9" type="ORF">B4N89_29930</name>
</gene>
<dbReference type="EMBL" id="MWQN01000001">
    <property type="protein sequence ID" value="OPC84582.1"/>
    <property type="molecule type" value="Genomic_DNA"/>
</dbReference>
<evidence type="ECO:0000256" key="4">
    <source>
        <dbReference type="ARBA" id="ARBA00022475"/>
    </source>
</evidence>
<dbReference type="AlphaFoldDB" id="A0A1T3P6F5"/>
<sequence length="92" mass="9589">MNPLVGGAVLVLLGSAALMALIRLVRGPSTLDRAVAVDMLLAVMLAAIAAEATLNRHTTTVPVLLALALVGFLGSVSIVRFSARERNRRARG</sequence>
<feature type="transmembrane region" description="Helical" evidence="8">
    <location>
        <begin position="6"/>
        <end position="25"/>
    </location>
</feature>
<organism evidence="9 10">
    <name type="scientific">Embleya scabrispora</name>
    <dbReference type="NCBI Taxonomy" id="159449"/>
    <lineage>
        <taxon>Bacteria</taxon>
        <taxon>Bacillati</taxon>
        <taxon>Actinomycetota</taxon>
        <taxon>Actinomycetes</taxon>
        <taxon>Kitasatosporales</taxon>
        <taxon>Streptomycetaceae</taxon>
        <taxon>Embleya</taxon>
    </lineage>
</organism>
<name>A0A1T3P6F5_9ACTN</name>
<protein>
    <submittedName>
        <fullName evidence="9">Cation:proton antiporter</fullName>
    </submittedName>
</protein>
<evidence type="ECO:0000256" key="2">
    <source>
        <dbReference type="ARBA" id="ARBA00009212"/>
    </source>
</evidence>
<keyword evidence="4" id="KW-1003">Cell membrane</keyword>
<proteinExistence type="inferred from homology"/>
<comment type="similarity">
    <text evidence="2">Belongs to the CPA3 antiporters (TC 2.A.63) subunit F family.</text>
</comment>
<evidence type="ECO:0000256" key="5">
    <source>
        <dbReference type="ARBA" id="ARBA00022692"/>
    </source>
</evidence>
<evidence type="ECO:0000256" key="7">
    <source>
        <dbReference type="ARBA" id="ARBA00023136"/>
    </source>
</evidence>
<evidence type="ECO:0000256" key="3">
    <source>
        <dbReference type="ARBA" id="ARBA00022448"/>
    </source>
</evidence>
<feature type="transmembrane region" description="Helical" evidence="8">
    <location>
        <begin position="37"/>
        <end position="54"/>
    </location>
</feature>
<keyword evidence="3" id="KW-0813">Transport</keyword>
<dbReference type="InterPro" id="IPR007208">
    <property type="entry name" value="MrpF/PhaF-like"/>
</dbReference>
<feature type="transmembrane region" description="Helical" evidence="8">
    <location>
        <begin position="60"/>
        <end position="81"/>
    </location>
</feature>
<keyword evidence="5 8" id="KW-0812">Transmembrane</keyword>
<evidence type="ECO:0000256" key="8">
    <source>
        <dbReference type="SAM" id="Phobius"/>
    </source>
</evidence>
<dbReference type="RefSeq" id="WP_078978879.1">
    <property type="nucleotide sequence ID" value="NZ_MWQN01000001.1"/>
</dbReference>
<comment type="subcellular location">
    <subcellularLocation>
        <location evidence="1">Cell membrane</location>
        <topology evidence="1">Multi-pass membrane protein</topology>
    </subcellularLocation>
</comment>
<keyword evidence="10" id="KW-1185">Reference proteome</keyword>
<keyword evidence="6 8" id="KW-1133">Transmembrane helix</keyword>
<dbReference type="eggNOG" id="COG2212">
    <property type="taxonomic scope" value="Bacteria"/>
</dbReference>
<evidence type="ECO:0000313" key="10">
    <source>
        <dbReference type="Proteomes" id="UP000190037"/>
    </source>
</evidence>
<dbReference type="Pfam" id="PF04066">
    <property type="entry name" value="MrpF_PhaF"/>
    <property type="match status" value="1"/>
</dbReference>
<evidence type="ECO:0000256" key="1">
    <source>
        <dbReference type="ARBA" id="ARBA00004651"/>
    </source>
</evidence>
<dbReference type="GO" id="GO:0005886">
    <property type="term" value="C:plasma membrane"/>
    <property type="evidence" value="ECO:0007669"/>
    <property type="project" value="UniProtKB-SubCell"/>
</dbReference>
<dbReference type="PANTHER" id="PTHR34702">
    <property type="entry name" value="NA(+)/H(+) ANTIPORTER SUBUNIT F1"/>
    <property type="match status" value="1"/>
</dbReference>
<accession>A0A1T3P6F5</accession>
<dbReference type="Proteomes" id="UP000190037">
    <property type="component" value="Unassembled WGS sequence"/>
</dbReference>
<comment type="caution">
    <text evidence="9">The sequence shown here is derived from an EMBL/GenBank/DDBJ whole genome shotgun (WGS) entry which is preliminary data.</text>
</comment>
<keyword evidence="7 8" id="KW-0472">Membrane</keyword>
<reference evidence="9 10" key="1">
    <citation type="submission" date="2017-03" db="EMBL/GenBank/DDBJ databases">
        <title>Draft genome sequence of Streptomyces scabrisporus NF3, endophyte isolated from Amphipterygium adstringens.</title>
        <authorList>
            <person name="Vazquez M."/>
            <person name="Ceapa C.D."/>
            <person name="Rodriguez Luna D."/>
            <person name="Sanchez Esquivel S."/>
        </authorList>
    </citation>
    <scope>NUCLEOTIDE SEQUENCE [LARGE SCALE GENOMIC DNA]</scope>
    <source>
        <strain evidence="9 10">NF3</strain>
    </source>
</reference>
<dbReference type="PANTHER" id="PTHR34702:SF1">
    <property type="entry name" value="NA(+)_H(+) ANTIPORTER SUBUNIT F"/>
    <property type="match status" value="1"/>
</dbReference>